<proteinExistence type="predicted"/>
<comment type="caution">
    <text evidence="1">The sequence shown here is derived from an EMBL/GenBank/DDBJ whole genome shotgun (WGS) entry which is preliminary data.</text>
</comment>
<evidence type="ECO:0000313" key="2">
    <source>
        <dbReference type="Proteomes" id="UP000681967"/>
    </source>
</evidence>
<name>A0A8S2VSL3_9BILA</name>
<accession>A0A8S2VSL3</accession>
<dbReference type="EMBL" id="CAJOBH010055524">
    <property type="protein sequence ID" value="CAF4399850.1"/>
    <property type="molecule type" value="Genomic_DNA"/>
</dbReference>
<sequence length="31" mass="3581">QAYVKQSLRESRFDTRANHCLETNASMPVDI</sequence>
<dbReference type="Proteomes" id="UP000681967">
    <property type="component" value="Unassembled WGS sequence"/>
</dbReference>
<protein>
    <submittedName>
        <fullName evidence="1">Uncharacterized protein</fullName>
    </submittedName>
</protein>
<dbReference type="AlphaFoldDB" id="A0A8S2VSL3"/>
<gene>
    <name evidence="1" type="ORF">BYL167_LOCUS31499</name>
</gene>
<organism evidence="1 2">
    <name type="scientific">Rotaria magnacalcarata</name>
    <dbReference type="NCBI Taxonomy" id="392030"/>
    <lineage>
        <taxon>Eukaryota</taxon>
        <taxon>Metazoa</taxon>
        <taxon>Spiralia</taxon>
        <taxon>Gnathifera</taxon>
        <taxon>Rotifera</taxon>
        <taxon>Eurotatoria</taxon>
        <taxon>Bdelloidea</taxon>
        <taxon>Philodinida</taxon>
        <taxon>Philodinidae</taxon>
        <taxon>Rotaria</taxon>
    </lineage>
</organism>
<feature type="non-terminal residue" evidence="1">
    <location>
        <position position="1"/>
    </location>
</feature>
<evidence type="ECO:0000313" key="1">
    <source>
        <dbReference type="EMBL" id="CAF4399850.1"/>
    </source>
</evidence>
<reference evidence="1" key="1">
    <citation type="submission" date="2021-02" db="EMBL/GenBank/DDBJ databases">
        <authorList>
            <person name="Nowell W R."/>
        </authorList>
    </citation>
    <scope>NUCLEOTIDE SEQUENCE</scope>
</reference>